<keyword evidence="1" id="KW-1133">Transmembrane helix</keyword>
<evidence type="ECO:0000256" key="1">
    <source>
        <dbReference type="SAM" id="Phobius"/>
    </source>
</evidence>
<dbReference type="EMBL" id="CP074572">
    <property type="protein sequence ID" value="QVK22205.1"/>
    <property type="molecule type" value="Genomic_DNA"/>
</dbReference>
<keyword evidence="1" id="KW-0812">Transmembrane</keyword>
<sequence>MSKALLAGIVYALLSLGAMYWLYTDLLDTRERAGKLALAVAQSQRSIDAIQKTAQQNQAAQAELRRRLNTANNLAATQSQQLEQLKHEYADVKAWADTALPAAIIRLRQRPALSGSAAYRQWLSARSALLAPTGEPEKQRGAQSGD</sequence>
<protein>
    <submittedName>
        <fullName evidence="2">Rz-like lysis system protein LysB</fullName>
    </submittedName>
</protein>
<keyword evidence="1" id="KW-0472">Membrane</keyword>
<feature type="transmembrane region" description="Helical" evidence="1">
    <location>
        <begin position="6"/>
        <end position="23"/>
    </location>
</feature>
<accession>A0ABX8DCP2</accession>
<name>A0ABX8DCP2_9GAMM</name>
<organism evidence="2 3">
    <name type="scientific">Shewanella dokdonensis</name>
    <dbReference type="NCBI Taxonomy" id="712036"/>
    <lineage>
        <taxon>Bacteria</taxon>
        <taxon>Pseudomonadati</taxon>
        <taxon>Pseudomonadota</taxon>
        <taxon>Gammaproteobacteria</taxon>
        <taxon>Alteromonadales</taxon>
        <taxon>Shewanellaceae</taxon>
        <taxon>Shewanella</taxon>
    </lineage>
</organism>
<gene>
    <name evidence="2" type="primary">lysB</name>
    <name evidence="2" type="ORF">KHX94_12265</name>
</gene>
<evidence type="ECO:0000313" key="3">
    <source>
        <dbReference type="Proteomes" id="UP000676428"/>
    </source>
</evidence>
<dbReference type="InterPro" id="IPR020000">
    <property type="entry name" value="Phage_P2_LysB"/>
</dbReference>
<dbReference type="NCBIfam" id="TIGR03495">
    <property type="entry name" value="phage_LysB"/>
    <property type="match status" value="1"/>
</dbReference>
<dbReference type="Proteomes" id="UP000676428">
    <property type="component" value="Chromosome"/>
</dbReference>
<proteinExistence type="predicted"/>
<reference evidence="2 3" key="1">
    <citation type="journal article" date="2012" name="Int. J. Syst. Evol. Microbiol.">
        <title>Shewanella dokdonensis sp. nov., isolated from seawater.</title>
        <authorList>
            <person name="Sung H.R."/>
            <person name="Yoon J.H."/>
            <person name="Ghim S.Y."/>
        </authorList>
    </citation>
    <scope>NUCLEOTIDE SEQUENCE [LARGE SCALE GENOMIC DNA]</scope>
    <source>
        <strain evidence="2 3">DSM 23626</strain>
    </source>
</reference>
<evidence type="ECO:0000313" key="2">
    <source>
        <dbReference type="EMBL" id="QVK22205.1"/>
    </source>
</evidence>
<keyword evidence="3" id="KW-1185">Reference proteome</keyword>